<dbReference type="PANTHER" id="PTHR13710">
    <property type="entry name" value="DNA HELICASE RECQ FAMILY MEMBER"/>
    <property type="match status" value="1"/>
</dbReference>
<keyword evidence="4" id="KW-0547">Nucleotide-binding</keyword>
<dbReference type="GO" id="GO:0043138">
    <property type="term" value="F:3'-5' DNA helicase activity"/>
    <property type="evidence" value="ECO:0007669"/>
    <property type="project" value="TreeGrafter"/>
</dbReference>
<proteinExistence type="inferred from homology"/>
<dbReference type="GO" id="GO:0000724">
    <property type="term" value="P:double-strand break repair via homologous recombination"/>
    <property type="evidence" value="ECO:0007669"/>
    <property type="project" value="TreeGrafter"/>
</dbReference>
<feature type="region of interest" description="Disordered" evidence="2">
    <location>
        <begin position="134"/>
        <end position="164"/>
    </location>
</feature>
<organism evidence="4 5">
    <name type="scientific">Stemphylium lycopersici</name>
    <name type="common">Tomato gray leaf spot disease fungus</name>
    <name type="synonym">Thyrospora lycopersici</name>
    <dbReference type="NCBI Taxonomy" id="183478"/>
    <lineage>
        <taxon>Eukaryota</taxon>
        <taxon>Fungi</taxon>
        <taxon>Dikarya</taxon>
        <taxon>Ascomycota</taxon>
        <taxon>Pezizomycotina</taxon>
        <taxon>Dothideomycetes</taxon>
        <taxon>Pleosporomycetidae</taxon>
        <taxon>Pleosporales</taxon>
        <taxon>Pleosporineae</taxon>
        <taxon>Pleosporaceae</taxon>
        <taxon>Stemphylium</taxon>
    </lineage>
</organism>
<evidence type="ECO:0000313" key="4">
    <source>
        <dbReference type="EMBL" id="RAQ99829.1"/>
    </source>
</evidence>
<dbReference type="EC" id="3.6.1.15" evidence="4"/>
<dbReference type="GO" id="GO:0005737">
    <property type="term" value="C:cytoplasm"/>
    <property type="evidence" value="ECO:0007669"/>
    <property type="project" value="TreeGrafter"/>
</dbReference>
<dbReference type="SUPFAM" id="SSF52540">
    <property type="entry name" value="P-loop containing nucleoside triphosphate hydrolases"/>
    <property type="match status" value="1"/>
</dbReference>
<evidence type="ECO:0000256" key="1">
    <source>
        <dbReference type="ARBA" id="ARBA00005446"/>
    </source>
</evidence>
<evidence type="ECO:0000256" key="2">
    <source>
        <dbReference type="SAM" id="MobiDB-lite"/>
    </source>
</evidence>
<protein>
    <submittedName>
        <fullName evidence="4">Recq family helicase</fullName>
        <ecNumber evidence="4">3.6.1.15</ecNumber>
    </submittedName>
</protein>
<feature type="domain" description="DEAD/DEAH-box helicase" evidence="3">
    <location>
        <begin position="737"/>
        <end position="800"/>
    </location>
</feature>
<accession>A0A364MRR4</accession>
<dbReference type="EMBL" id="QGDH01000470">
    <property type="protein sequence ID" value="RAQ99829.1"/>
    <property type="molecule type" value="Genomic_DNA"/>
</dbReference>
<dbReference type="InterPro" id="IPR011545">
    <property type="entry name" value="DEAD/DEAH_box_helicase_dom"/>
</dbReference>
<dbReference type="Gene3D" id="3.40.50.300">
    <property type="entry name" value="P-loop containing nucleotide triphosphate hydrolases"/>
    <property type="match status" value="1"/>
</dbReference>
<dbReference type="GO" id="GO:0003676">
    <property type="term" value="F:nucleic acid binding"/>
    <property type="evidence" value="ECO:0007669"/>
    <property type="project" value="InterPro"/>
</dbReference>
<dbReference type="Proteomes" id="UP000249619">
    <property type="component" value="Unassembled WGS sequence"/>
</dbReference>
<gene>
    <name evidence="4" type="ORF">DDE83_009174</name>
</gene>
<dbReference type="GO" id="GO:0005694">
    <property type="term" value="C:chromosome"/>
    <property type="evidence" value="ECO:0007669"/>
    <property type="project" value="TreeGrafter"/>
</dbReference>
<evidence type="ECO:0000259" key="3">
    <source>
        <dbReference type="Pfam" id="PF00270"/>
    </source>
</evidence>
<dbReference type="GO" id="GO:0009378">
    <property type="term" value="F:four-way junction helicase activity"/>
    <property type="evidence" value="ECO:0007669"/>
    <property type="project" value="TreeGrafter"/>
</dbReference>
<name>A0A364MRR4_STELY</name>
<dbReference type="Pfam" id="PF00270">
    <property type="entry name" value="DEAD"/>
    <property type="match status" value="1"/>
</dbReference>
<dbReference type="GO" id="GO:0005524">
    <property type="term" value="F:ATP binding"/>
    <property type="evidence" value="ECO:0007669"/>
    <property type="project" value="InterPro"/>
</dbReference>
<dbReference type="AlphaFoldDB" id="A0A364MRR4"/>
<reference evidence="5" key="1">
    <citation type="submission" date="2018-05" db="EMBL/GenBank/DDBJ databases">
        <title>Draft genome sequence of Stemphylium lycopersici strain CIDEFI 213.</title>
        <authorList>
            <person name="Medina R."/>
            <person name="Franco M.E.E."/>
            <person name="Lucentini C.G."/>
            <person name="Saparrat M.C.N."/>
            <person name="Balatti P.A."/>
        </authorList>
    </citation>
    <scope>NUCLEOTIDE SEQUENCE [LARGE SCALE GENOMIC DNA]</scope>
    <source>
        <strain evidence="5">CIDEFI 213</strain>
    </source>
</reference>
<comment type="caution">
    <text evidence="4">The sequence shown here is derived from an EMBL/GenBank/DDBJ whole genome shotgun (WGS) entry which is preliminary data.</text>
</comment>
<keyword evidence="5" id="KW-1185">Reference proteome</keyword>
<dbReference type="GO" id="GO:0005634">
    <property type="term" value="C:nucleus"/>
    <property type="evidence" value="ECO:0007669"/>
    <property type="project" value="TreeGrafter"/>
</dbReference>
<dbReference type="InterPro" id="IPR027417">
    <property type="entry name" value="P-loop_NTPase"/>
</dbReference>
<sequence>MAEAAKTDKTGWFKRTGWLSFLQGRNLAHLGYQARLPDRNEAKLLLAATLTEELIEKSVRGLATLPQETRRWLRSAQQTEIDQRPLARLQNPESQATYTSYMVRFVCFYLRIVADEERRVDEYIAQKDQAVGVDSASDKDAGTESEYNDSDIEGTVDSNNNDSVVLQRQPRRVVQANKIKDARELFTWKDNQKALAMQLWLTLGNSNAAAQTNALLDSLASFILTGYGSDEFSSGLVQYLAVLGIDTQTNRLRTAKNFSYMLAGVVYCVRVLAAEKILPAAERNDQTEEDRERFLALRRQYLADGSYSPMSIMLSLLAYGKHAALNEGNAGNAYWSPDKRIFYLSGRPIVIERFRTMAQSMEVEVEDAFWQMCWVDCIADRFTVDLAQIQDDVTFTTRGRSFVTVPGNRLSDGLAWMLKRARSTESGMRLQTSDGRWRSNKVREYLRQVDRFLALLLGCVHMESGQPARGSEIITMRHRNGLLQDRNVFVVDGAVMTVVRYHKSQSQWDKPKVVPRFLPPRLGQVMVLYLSYLQPFREYLVATVLGGGLDDYIWSNEQGAWGTDRLTKVLRRETGKRLGVELSTLGYRHTAVGIGRVKVGESFGKGYQDEVGEIEEAEVDEEEEDLIELQNSRTTVMGVGNYSVSIDIVKHLSTRSIDAFRALSTAWHRFLGVDGQAQAPEERRLPRKRPMRESISALPIHRKEKAVRVEDARAAAVQRALQQVLGKQDVGFRSMEQEQALYAVLDKTTPLVVVLPTGGGKSLLFTVPACIEESGVTVVIVPYRALIEDLVSRICNCGIDCMEWKHGENNPASVVVVSADVAGDITSNGNFLGRVSSTLYSAALAGKSA</sequence>
<dbReference type="STRING" id="183478.A0A364MRR4"/>
<dbReference type="GO" id="GO:0017111">
    <property type="term" value="F:ribonucleoside triphosphate phosphatase activity"/>
    <property type="evidence" value="ECO:0007669"/>
    <property type="project" value="UniProtKB-EC"/>
</dbReference>
<comment type="similarity">
    <text evidence="1">Belongs to the helicase family. RecQ subfamily.</text>
</comment>
<keyword evidence="4" id="KW-0378">Hydrolase</keyword>
<keyword evidence="4" id="KW-0067">ATP-binding</keyword>
<dbReference type="PANTHER" id="PTHR13710:SF120">
    <property type="entry name" value="BIFUNCTIONAL 3'-5' EXONUCLEASE_ATP-DEPENDENT HELICASE WRN"/>
    <property type="match status" value="1"/>
</dbReference>
<evidence type="ECO:0000313" key="5">
    <source>
        <dbReference type="Proteomes" id="UP000249619"/>
    </source>
</evidence>
<keyword evidence="4" id="KW-0347">Helicase</keyword>